<sequence length="74" mass="8496">MAKKQKSPKLNLETRQLRDFENWLIDKGADIVAIKNKGESIRFIFDGRCGLIYNTMRANPLGTQLAKVFLITQK</sequence>
<reference evidence="1 2" key="1">
    <citation type="submission" date="2017-06" db="EMBL/GenBank/DDBJ databases">
        <title>Acinetobacter baumannii phage AbP2.</title>
        <authorList>
            <person name="Yang Z."/>
            <person name="Yin S."/>
            <person name="Jiang B."/>
            <person name="Huang G."/>
            <person name="Peng Y."/>
        </authorList>
    </citation>
    <scope>NUCLEOTIDE SEQUENCE [LARGE SCALE GENOMIC DNA]</scope>
</reference>
<proteinExistence type="predicted"/>
<accession>A0A220NQI3</accession>
<dbReference type="EMBL" id="MF346584">
    <property type="protein sequence ID" value="ASJ78909.1"/>
    <property type="molecule type" value="Genomic_DNA"/>
</dbReference>
<dbReference type="Proteomes" id="UP000223588">
    <property type="component" value="Segment"/>
</dbReference>
<name>A0A220NQI3_9CAUD</name>
<evidence type="ECO:0000313" key="1">
    <source>
        <dbReference type="EMBL" id="ASJ78909.1"/>
    </source>
</evidence>
<keyword evidence="2" id="KW-1185">Reference proteome</keyword>
<organism evidence="1 2">
    <name type="scientific">Acinetobacter phage AbP2</name>
    <dbReference type="NCBI Taxonomy" id="2015804"/>
    <lineage>
        <taxon>Viruses</taxon>
        <taxon>Duplodnaviria</taxon>
        <taxon>Heunggongvirae</taxon>
        <taxon>Uroviricota</taxon>
        <taxon>Caudoviricetes</taxon>
        <taxon>Obolenskvirus</taxon>
        <taxon>Obolenskvirus AbP2</taxon>
    </lineage>
</organism>
<protein>
    <submittedName>
        <fullName evidence="1">Uncharacterized protein</fullName>
    </submittedName>
</protein>
<gene>
    <name evidence="1" type="ORF">ABP2_038</name>
</gene>
<evidence type="ECO:0000313" key="2">
    <source>
        <dbReference type="Proteomes" id="UP000223588"/>
    </source>
</evidence>
<dbReference type="OrthoDB" id="21021at10239"/>